<feature type="compositionally biased region" description="Polar residues" evidence="5">
    <location>
        <begin position="194"/>
        <end position="205"/>
    </location>
</feature>
<evidence type="ECO:0000256" key="1">
    <source>
        <dbReference type="ARBA" id="ARBA00004123"/>
    </source>
</evidence>
<dbReference type="GO" id="GO:0006367">
    <property type="term" value="P:transcription initiation at RNA polymerase II promoter"/>
    <property type="evidence" value="ECO:0007669"/>
    <property type="project" value="InterPro"/>
</dbReference>
<keyword evidence="7" id="KW-1185">Reference proteome</keyword>
<evidence type="ECO:0000313" key="7">
    <source>
        <dbReference type="Proteomes" id="UP000006671"/>
    </source>
</evidence>
<feature type="compositionally biased region" description="Acidic residues" evidence="5">
    <location>
        <begin position="393"/>
        <end position="414"/>
    </location>
</feature>
<dbReference type="InterPro" id="IPR004855">
    <property type="entry name" value="TFIIA_asu/bsu"/>
</dbReference>
<dbReference type="eggNOG" id="KOG2652">
    <property type="taxonomic scope" value="Eukaryota"/>
</dbReference>
<gene>
    <name evidence="6" type="ORF">NAEGRDRAFT_88235</name>
</gene>
<dbReference type="GeneID" id="8855756"/>
<evidence type="ECO:0000256" key="3">
    <source>
        <dbReference type="ARBA" id="ARBA00023163"/>
    </source>
</evidence>
<sequence length="486" mass="51696">MSSVSNHEKLVADFYRSLIDEVAAGIQEIFVEEGYNSDVINELKKLWGDKIGESGAVPAWNITPGQSSSRGSNRGAAASRNAARSRNQNAAASSSNTAIPTQSSQLGTQSTQINQSQDILGGNHAPTLPIVAGTPSEFMPPQPRIPPPSFSNPNLGPPPGFSSGILSGAMPSLPSISPGLPSISPLSSAHHHNISTPTNPLYNTPSNSSGGGILSSSTGGGILASGGGLSLPSLPAATTPSSSTPNSIFSSTISLPPPVTPIQSPYGMPNIPPPSFSTPKSDFMASSPYLHLEDLKVTCLLSLLVQIQFWEEINLPSIQSPQFGQNSLPSIGSMLPPAYSPNPYGTPFSSSSIESPAYTSPLDTNKRLRLDPNSNDARLGNNNNPNFRQYDGANDDDDEDDEDDDSEEDEEEEEPSKSAASTGEEELGSDDDVEDDKDPDTPNIILAQYEKVTRHKNRWKCTLKCGIMHLDGKDYLFNKLTGDFEW</sequence>
<evidence type="ECO:0000313" key="6">
    <source>
        <dbReference type="EMBL" id="EFC39651.1"/>
    </source>
</evidence>
<feature type="region of interest" description="Disordered" evidence="5">
    <location>
        <begin position="57"/>
        <end position="169"/>
    </location>
</feature>
<dbReference type="SUPFAM" id="SSF47396">
    <property type="entry name" value="Transcription factor IIA (TFIIA), alpha-helical domain"/>
    <property type="match status" value="1"/>
</dbReference>
<feature type="region of interest" description="Disordered" evidence="5">
    <location>
        <begin position="345"/>
        <end position="443"/>
    </location>
</feature>
<feature type="compositionally biased region" description="Low complexity" evidence="5">
    <location>
        <begin position="66"/>
        <end position="112"/>
    </location>
</feature>
<dbReference type="VEuPathDB" id="AmoebaDB:NAEGRDRAFT_88235"/>
<feature type="compositionally biased region" description="Polar residues" evidence="5">
    <location>
        <begin position="347"/>
        <end position="363"/>
    </location>
</feature>
<feature type="compositionally biased region" description="Polar residues" evidence="5">
    <location>
        <begin position="372"/>
        <end position="387"/>
    </location>
</feature>
<organism evidence="7">
    <name type="scientific">Naegleria gruberi</name>
    <name type="common">Amoeba</name>
    <dbReference type="NCBI Taxonomy" id="5762"/>
    <lineage>
        <taxon>Eukaryota</taxon>
        <taxon>Discoba</taxon>
        <taxon>Heterolobosea</taxon>
        <taxon>Tetramitia</taxon>
        <taxon>Eutetramitia</taxon>
        <taxon>Vahlkampfiidae</taxon>
        <taxon>Naegleria</taxon>
    </lineage>
</organism>
<dbReference type="InParanoid" id="D2VU95"/>
<keyword evidence="4" id="KW-0539">Nucleus</keyword>
<comment type="similarity">
    <text evidence="2">Belongs to the TFIIA subunit 1 family.</text>
</comment>
<dbReference type="SMART" id="SM01371">
    <property type="entry name" value="TFIIA"/>
    <property type="match status" value="1"/>
</dbReference>
<dbReference type="STRING" id="5762.D2VU95"/>
<reference evidence="6 7" key="1">
    <citation type="journal article" date="2010" name="Cell">
        <title>The genome of Naegleria gruberi illuminates early eukaryotic versatility.</title>
        <authorList>
            <person name="Fritz-Laylin L.K."/>
            <person name="Prochnik S.E."/>
            <person name="Ginger M.L."/>
            <person name="Dacks J.B."/>
            <person name="Carpenter M.L."/>
            <person name="Field M.C."/>
            <person name="Kuo A."/>
            <person name="Paredez A."/>
            <person name="Chapman J."/>
            <person name="Pham J."/>
            <person name="Shu S."/>
            <person name="Neupane R."/>
            <person name="Cipriano M."/>
            <person name="Mancuso J."/>
            <person name="Tu H."/>
            <person name="Salamov A."/>
            <person name="Lindquist E."/>
            <person name="Shapiro H."/>
            <person name="Lucas S."/>
            <person name="Grigoriev I.V."/>
            <person name="Cande W.Z."/>
            <person name="Fulton C."/>
            <person name="Rokhsar D.S."/>
            <person name="Dawson S.C."/>
        </authorList>
    </citation>
    <scope>NUCLEOTIDE SEQUENCE [LARGE SCALE GENOMIC DNA]</scope>
    <source>
        <strain evidence="6 7">NEG-M</strain>
    </source>
</reference>
<feature type="region of interest" description="Disordered" evidence="5">
    <location>
        <begin position="187"/>
        <end position="215"/>
    </location>
</feature>
<name>D2VU95_NAEGR</name>
<keyword evidence="3" id="KW-0804">Transcription</keyword>
<dbReference type="KEGG" id="ngr:NAEGRDRAFT_88235"/>
<dbReference type="PANTHER" id="PTHR12694">
    <property type="entry name" value="TRANSCRIPTION INITIATION FACTOR IIA SUBUNIT 1"/>
    <property type="match status" value="1"/>
</dbReference>
<dbReference type="Gene3D" id="2.30.18.10">
    <property type="entry name" value="Transcription factor IIA (TFIIA), beta-barrel domain"/>
    <property type="match status" value="1"/>
</dbReference>
<dbReference type="Gene3D" id="1.10.287.100">
    <property type="match status" value="1"/>
</dbReference>
<dbReference type="InterPro" id="IPR009088">
    <property type="entry name" value="TFIIA_b-brl"/>
</dbReference>
<dbReference type="CDD" id="cd07976">
    <property type="entry name" value="TFIIA_alpha_beta_like"/>
    <property type="match status" value="1"/>
</dbReference>
<evidence type="ECO:0000256" key="2">
    <source>
        <dbReference type="ARBA" id="ARBA00010059"/>
    </source>
</evidence>
<comment type="subcellular location">
    <subcellularLocation>
        <location evidence="1">Nucleus</location>
    </subcellularLocation>
</comment>
<feature type="compositionally biased region" description="Pro residues" evidence="5">
    <location>
        <begin position="138"/>
        <end position="160"/>
    </location>
</feature>
<dbReference type="PANTHER" id="PTHR12694:SF8">
    <property type="entry name" value="TRANSCRIPTION INITIATION FACTOR IIA SUBUNIT 1"/>
    <property type="match status" value="1"/>
</dbReference>
<protein>
    <submittedName>
        <fullName evidence="6">Predicted protein</fullName>
    </submittedName>
</protein>
<feature type="compositionally biased region" description="Acidic residues" evidence="5">
    <location>
        <begin position="423"/>
        <end position="438"/>
    </location>
</feature>
<dbReference type="Pfam" id="PF03153">
    <property type="entry name" value="TFIIA"/>
    <property type="match status" value="2"/>
</dbReference>
<proteinExistence type="inferred from homology"/>
<accession>D2VU95</accession>
<dbReference type="EMBL" id="GG738898">
    <property type="protein sequence ID" value="EFC39651.1"/>
    <property type="molecule type" value="Genomic_DNA"/>
</dbReference>
<dbReference type="AlphaFoldDB" id="D2VU95"/>
<dbReference type="SUPFAM" id="SSF50784">
    <property type="entry name" value="Transcription factor IIA (TFIIA), beta-barrel domain"/>
    <property type="match status" value="1"/>
</dbReference>
<dbReference type="RefSeq" id="XP_002672395.1">
    <property type="nucleotide sequence ID" value="XM_002672349.1"/>
</dbReference>
<evidence type="ECO:0000256" key="5">
    <source>
        <dbReference type="SAM" id="MobiDB-lite"/>
    </source>
</evidence>
<dbReference type="OrthoDB" id="6275927at2759"/>
<feature type="non-terminal residue" evidence="6">
    <location>
        <position position="486"/>
    </location>
</feature>
<evidence type="ECO:0000256" key="4">
    <source>
        <dbReference type="ARBA" id="ARBA00023242"/>
    </source>
</evidence>
<dbReference type="GO" id="GO:0005672">
    <property type="term" value="C:transcription factor TFIIA complex"/>
    <property type="evidence" value="ECO:0007669"/>
    <property type="project" value="InterPro"/>
</dbReference>
<dbReference type="Proteomes" id="UP000006671">
    <property type="component" value="Unassembled WGS sequence"/>
</dbReference>